<dbReference type="RefSeq" id="XP_027368209.1">
    <property type="nucleotide sequence ID" value="XM_027512408.1"/>
</dbReference>
<sequence>MDSTPIATTPSHTESSSFRRTVSLYDWWLVKAKNDFQGKRLAVAGVSSRKDEAVRVFVSAPVVKRCHFFSLETVDGICVLLSGFINAQRTLENGFTAQVCNRFLIGFPRDWETLVCFREVSSTGTDSGSAFPDYVSATSPEILSDVVEKYVPTSLTSVEETPGDREKSFPKSECDVLKEMGGANVAYDSGGNRHSARLHSIRVCEQKQQLALISKSEQIVKVSVSRISRTLSAKSEGCYKKKSVSVETKVGRDKKKLIESPSAVKNLQEKDVSHLIKGSKQN</sequence>
<evidence type="ECO:0000259" key="1">
    <source>
        <dbReference type="Pfam" id="PF09133"/>
    </source>
</evidence>
<dbReference type="GeneID" id="113874185"/>
<dbReference type="InterPro" id="IPR053090">
    <property type="entry name" value="Centromere_KNL-2_homolog"/>
</dbReference>
<evidence type="ECO:0000313" key="2">
    <source>
        <dbReference type="Proteomes" id="UP000694853"/>
    </source>
</evidence>
<reference evidence="2" key="1">
    <citation type="journal article" date="2019" name="Toxins">
        <title>Detection of Abrin-Like and Prepropulchellin-Like Toxin Genes and Transcripts Using Whole Genome Sequencing and Full-Length Transcript Sequencing of Abrus precatorius.</title>
        <authorList>
            <person name="Hovde B.T."/>
            <person name="Daligault H.E."/>
            <person name="Hanschen E.R."/>
            <person name="Kunde Y.A."/>
            <person name="Johnson M.B."/>
            <person name="Starkenburg S.R."/>
            <person name="Johnson S.L."/>
        </authorList>
    </citation>
    <scope>NUCLEOTIDE SEQUENCE [LARGE SCALE GENOMIC DNA]</scope>
</reference>
<evidence type="ECO:0000313" key="3">
    <source>
        <dbReference type="RefSeq" id="XP_027368209.1"/>
    </source>
</evidence>
<dbReference type="Proteomes" id="UP000694853">
    <property type="component" value="Unplaced"/>
</dbReference>
<accession>A0A8B8MLU2</accession>
<proteinExistence type="predicted"/>
<dbReference type="OrthoDB" id="118550at2759"/>
<feature type="domain" description="SANTA" evidence="1">
    <location>
        <begin position="22"/>
        <end position="113"/>
    </location>
</feature>
<dbReference type="KEGG" id="aprc:113874185"/>
<dbReference type="AlphaFoldDB" id="A0A8B8MLU2"/>
<keyword evidence="2" id="KW-1185">Reference proteome</keyword>
<protein>
    <submittedName>
        <fullName evidence="3">Kinetochore-associated protein KNL-2 homolog</fullName>
    </submittedName>
</protein>
<dbReference type="InterPro" id="IPR015216">
    <property type="entry name" value="SANTA"/>
</dbReference>
<dbReference type="PANTHER" id="PTHR35311:SF1">
    <property type="entry name" value="PROTEIN EMBRYO DEFECTIVE 1674"/>
    <property type="match status" value="1"/>
</dbReference>
<reference evidence="3" key="2">
    <citation type="submission" date="2025-08" db="UniProtKB">
        <authorList>
            <consortium name="RefSeq"/>
        </authorList>
    </citation>
    <scope>IDENTIFICATION</scope>
    <source>
        <tissue evidence="3">Young leaves</tissue>
    </source>
</reference>
<dbReference type="PANTHER" id="PTHR35311">
    <property type="entry name" value="KINETOCHORE-ASSOCIATED PROTEIN KNL-2 HOMOLOG"/>
    <property type="match status" value="1"/>
</dbReference>
<organism evidence="2 3">
    <name type="scientific">Abrus precatorius</name>
    <name type="common">Indian licorice</name>
    <name type="synonym">Glycine abrus</name>
    <dbReference type="NCBI Taxonomy" id="3816"/>
    <lineage>
        <taxon>Eukaryota</taxon>
        <taxon>Viridiplantae</taxon>
        <taxon>Streptophyta</taxon>
        <taxon>Embryophyta</taxon>
        <taxon>Tracheophyta</taxon>
        <taxon>Spermatophyta</taxon>
        <taxon>Magnoliopsida</taxon>
        <taxon>eudicotyledons</taxon>
        <taxon>Gunneridae</taxon>
        <taxon>Pentapetalae</taxon>
        <taxon>rosids</taxon>
        <taxon>fabids</taxon>
        <taxon>Fabales</taxon>
        <taxon>Fabaceae</taxon>
        <taxon>Papilionoideae</taxon>
        <taxon>50 kb inversion clade</taxon>
        <taxon>NPAAA clade</taxon>
        <taxon>indigoferoid/millettioid clade</taxon>
        <taxon>Abreae</taxon>
        <taxon>Abrus</taxon>
    </lineage>
</organism>
<dbReference type="Pfam" id="PF09133">
    <property type="entry name" value="SANTA"/>
    <property type="match status" value="1"/>
</dbReference>
<gene>
    <name evidence="3" type="primary">LOC113874185</name>
</gene>
<name>A0A8B8MLU2_ABRPR</name>